<accession>A0ABT8IY42</accession>
<keyword evidence="1" id="KW-0560">Oxidoreductase</keyword>
<sequence>MSDPSTPPADLVLVTGGSGFVGAHCVLALLQAGYRVRTTIRTPARAADVRAQLTAGGLDDPGDRLEFAVADLTRDDGWAEAVDGVRFVLHVASPFPTSQPKDPDELIVPARDGALRVLRAARDAGVERVVLTSSFAAIGYGHAPTDRAFTEEDWTELDSGRAVSAYVQSKTIAEREAWAFVHDEGGELQLATVNPVGILGPVLGPDVSSSVELIRMVKEGRLPRLPDVHFGVVDVRDVAGLHLLAMTRPEAVGQRFLAIAGDVMSAQEVALLIRGHLGEAAGRRVSTKLMPAWMLKAVAPFSRRVRDSLPDIGTVRRASAEKARTMLGWSPRPREEAVIATVDTLPTYRSHRS</sequence>
<reference evidence="5" key="1">
    <citation type="submission" date="2023-03" db="EMBL/GenBank/DDBJ databases">
        <title>MT1 and MT2 Draft Genomes of Novel Species.</title>
        <authorList>
            <person name="Venkateswaran K."/>
        </authorList>
    </citation>
    <scope>NUCLEOTIDE SEQUENCE</scope>
    <source>
        <strain evidence="5">F6_8S_P_1A</strain>
    </source>
</reference>
<proteinExistence type="inferred from homology"/>
<comment type="caution">
    <text evidence="5">The sequence shown here is derived from an EMBL/GenBank/DDBJ whole genome shotgun (WGS) entry which is preliminary data.</text>
</comment>
<dbReference type="InterPro" id="IPR050425">
    <property type="entry name" value="NAD(P)_dehydrat-like"/>
</dbReference>
<feature type="domain" description="NAD-dependent epimerase/dehydratase" evidence="4">
    <location>
        <begin position="12"/>
        <end position="253"/>
    </location>
</feature>
<evidence type="ECO:0000313" key="6">
    <source>
        <dbReference type="Proteomes" id="UP001174210"/>
    </source>
</evidence>
<dbReference type="RefSeq" id="WP_301218267.1">
    <property type="nucleotide sequence ID" value="NZ_JAROCB010000002.1"/>
</dbReference>
<comment type="similarity">
    <text evidence="2">Belongs to the NAD(P)-dependent epimerase/dehydratase family. Dihydroflavonol-4-reductase subfamily.</text>
</comment>
<evidence type="ECO:0000313" key="5">
    <source>
        <dbReference type="EMBL" id="MDN4597331.1"/>
    </source>
</evidence>
<name>A0ABT8IY42_9MICO</name>
<keyword evidence="3" id="KW-0472">Membrane</keyword>
<dbReference type="PANTHER" id="PTHR10366">
    <property type="entry name" value="NAD DEPENDENT EPIMERASE/DEHYDRATASE"/>
    <property type="match status" value="1"/>
</dbReference>
<dbReference type="EMBL" id="JAROCB010000002">
    <property type="protein sequence ID" value="MDN4597331.1"/>
    <property type="molecule type" value="Genomic_DNA"/>
</dbReference>
<keyword evidence="3" id="KW-1133">Transmembrane helix</keyword>
<dbReference type="Proteomes" id="UP001174210">
    <property type="component" value="Unassembled WGS sequence"/>
</dbReference>
<dbReference type="InterPro" id="IPR036291">
    <property type="entry name" value="NAD(P)-bd_dom_sf"/>
</dbReference>
<evidence type="ECO:0000259" key="4">
    <source>
        <dbReference type="Pfam" id="PF01370"/>
    </source>
</evidence>
<organism evidence="5 6">
    <name type="scientific">Leifsonia virtsii</name>
    <dbReference type="NCBI Taxonomy" id="3035915"/>
    <lineage>
        <taxon>Bacteria</taxon>
        <taxon>Bacillati</taxon>
        <taxon>Actinomycetota</taxon>
        <taxon>Actinomycetes</taxon>
        <taxon>Micrococcales</taxon>
        <taxon>Microbacteriaceae</taxon>
        <taxon>Leifsonia</taxon>
    </lineage>
</organism>
<keyword evidence="6" id="KW-1185">Reference proteome</keyword>
<evidence type="ECO:0000256" key="1">
    <source>
        <dbReference type="ARBA" id="ARBA00023002"/>
    </source>
</evidence>
<feature type="transmembrane region" description="Helical" evidence="3">
    <location>
        <begin position="12"/>
        <end position="30"/>
    </location>
</feature>
<dbReference type="CDD" id="cd05227">
    <property type="entry name" value="AR_SDR_e"/>
    <property type="match status" value="1"/>
</dbReference>
<keyword evidence="3" id="KW-0812">Transmembrane</keyword>
<dbReference type="Gene3D" id="3.40.50.720">
    <property type="entry name" value="NAD(P)-binding Rossmann-like Domain"/>
    <property type="match status" value="1"/>
</dbReference>
<dbReference type="PANTHER" id="PTHR10366:SF564">
    <property type="entry name" value="STEROL-4-ALPHA-CARBOXYLATE 3-DEHYDROGENASE, DECARBOXYLATING"/>
    <property type="match status" value="1"/>
</dbReference>
<dbReference type="InterPro" id="IPR001509">
    <property type="entry name" value="Epimerase_deHydtase"/>
</dbReference>
<dbReference type="Pfam" id="PF01370">
    <property type="entry name" value="Epimerase"/>
    <property type="match status" value="1"/>
</dbReference>
<evidence type="ECO:0000256" key="2">
    <source>
        <dbReference type="ARBA" id="ARBA00023445"/>
    </source>
</evidence>
<protein>
    <submittedName>
        <fullName evidence="5">Aldehyde reductase</fullName>
    </submittedName>
</protein>
<dbReference type="SUPFAM" id="SSF51735">
    <property type="entry name" value="NAD(P)-binding Rossmann-fold domains"/>
    <property type="match status" value="1"/>
</dbReference>
<gene>
    <name evidence="5" type="ORF">P5G59_09280</name>
</gene>
<evidence type="ECO:0000256" key="3">
    <source>
        <dbReference type="SAM" id="Phobius"/>
    </source>
</evidence>